<evidence type="ECO:0000313" key="2">
    <source>
        <dbReference type="Proteomes" id="UP001586593"/>
    </source>
</evidence>
<name>A0ABR3VX58_9PEZI</name>
<accession>A0ABR3VX58</accession>
<dbReference type="EMBL" id="JAZHXJ010000987">
    <property type="protein sequence ID" value="KAL1847266.1"/>
    <property type="molecule type" value="Genomic_DNA"/>
</dbReference>
<reference evidence="1 2" key="1">
    <citation type="journal article" date="2024" name="Commun. Biol.">
        <title>Comparative genomic analysis of thermophilic fungi reveals convergent evolutionary adaptations and gene losses.</title>
        <authorList>
            <person name="Steindorff A.S."/>
            <person name="Aguilar-Pontes M.V."/>
            <person name="Robinson A.J."/>
            <person name="Andreopoulos B."/>
            <person name="LaButti K."/>
            <person name="Kuo A."/>
            <person name="Mondo S."/>
            <person name="Riley R."/>
            <person name="Otillar R."/>
            <person name="Haridas S."/>
            <person name="Lipzen A."/>
            <person name="Grimwood J."/>
            <person name="Schmutz J."/>
            <person name="Clum A."/>
            <person name="Reid I.D."/>
            <person name="Moisan M.C."/>
            <person name="Butler G."/>
            <person name="Nguyen T.T.M."/>
            <person name="Dewar K."/>
            <person name="Conant G."/>
            <person name="Drula E."/>
            <person name="Henrissat B."/>
            <person name="Hansel C."/>
            <person name="Singer S."/>
            <person name="Hutchinson M.I."/>
            <person name="de Vries R.P."/>
            <person name="Natvig D.O."/>
            <person name="Powell A.J."/>
            <person name="Tsang A."/>
            <person name="Grigoriev I.V."/>
        </authorList>
    </citation>
    <scope>NUCLEOTIDE SEQUENCE [LARGE SCALE GENOMIC DNA]</scope>
    <source>
        <strain evidence="1 2">ATCC 24622</strain>
    </source>
</reference>
<sequence>MRDLRAAADFLQCFPRNLALMDPSRFQGAAVVGVLLSCDAAARSAHPSVVRNDGTGSPSPPRMHTVYMSEHMLRENLPLHIRVIPGLPLVARFAPVLDSRGRSRNPHSLLVVVQDRLFGWSAANDDASYSSSSGRATMPLNDFRELLSGGSGSTAIGTLVLHRADKKPLLCEHVVALEAFVVDMAERAADAQGQVGRDELAARLQPVDFAAFWLKFAERRGLGRGVVPPPSPFEM</sequence>
<comment type="caution">
    <text evidence="1">The sequence shown here is derived from an EMBL/GenBank/DDBJ whole genome shotgun (WGS) entry which is preliminary data.</text>
</comment>
<gene>
    <name evidence="1" type="ORF">VTK73DRAFT_10384</name>
</gene>
<organism evidence="1 2">
    <name type="scientific">Phialemonium thermophilum</name>
    <dbReference type="NCBI Taxonomy" id="223376"/>
    <lineage>
        <taxon>Eukaryota</taxon>
        <taxon>Fungi</taxon>
        <taxon>Dikarya</taxon>
        <taxon>Ascomycota</taxon>
        <taxon>Pezizomycotina</taxon>
        <taxon>Sordariomycetes</taxon>
        <taxon>Sordariomycetidae</taxon>
        <taxon>Cephalothecales</taxon>
        <taxon>Cephalothecaceae</taxon>
        <taxon>Phialemonium</taxon>
    </lineage>
</organism>
<dbReference type="Proteomes" id="UP001586593">
    <property type="component" value="Unassembled WGS sequence"/>
</dbReference>
<protein>
    <submittedName>
        <fullName evidence="1">Uncharacterized protein</fullName>
    </submittedName>
</protein>
<keyword evidence="2" id="KW-1185">Reference proteome</keyword>
<proteinExistence type="predicted"/>
<evidence type="ECO:0000313" key="1">
    <source>
        <dbReference type="EMBL" id="KAL1847266.1"/>
    </source>
</evidence>